<dbReference type="InterPro" id="IPR022534">
    <property type="entry name" value="DUF2563"/>
</dbReference>
<feature type="region of interest" description="Disordered" evidence="1">
    <location>
        <begin position="1"/>
        <end position="27"/>
    </location>
</feature>
<evidence type="ECO:0000313" key="2">
    <source>
        <dbReference type="EMBL" id="CQD15629.1"/>
    </source>
</evidence>
<reference evidence="2 3" key="1">
    <citation type="submission" date="2015-03" db="EMBL/GenBank/DDBJ databases">
        <authorList>
            <person name="Urmite Genomes"/>
        </authorList>
    </citation>
    <scope>NUCLEOTIDE SEQUENCE [LARGE SCALE GENOMIC DNA]</scope>
    <source>
        <strain evidence="2 3">CSUR P1491</strain>
    </source>
</reference>
<name>A0A0E4CNX8_MYCLN</name>
<dbReference type="RefSeq" id="WP_090603177.1">
    <property type="nucleotide sequence ID" value="NZ_CTEE01000001.1"/>
</dbReference>
<dbReference type="OrthoDB" id="4750359at2"/>
<evidence type="ECO:0000313" key="3">
    <source>
        <dbReference type="Proteomes" id="UP000199251"/>
    </source>
</evidence>
<dbReference type="AlphaFoldDB" id="A0A0E4CNX8"/>
<proteinExistence type="predicted"/>
<sequence>MFVDTGLLHSGGSQTQRAGGHAQDAADRLSRGPVISGMFGDFDAADAFHNAVSVAHGKQVKNLQAHGETLIDIGGKAHKAAAGFTEMEERNTAQVRAVYPT</sequence>
<dbReference type="Pfam" id="PF10817">
    <property type="entry name" value="DUF2563"/>
    <property type="match status" value="1"/>
</dbReference>
<dbReference type="Proteomes" id="UP000199251">
    <property type="component" value="Unassembled WGS sequence"/>
</dbReference>
<protein>
    <recommendedName>
        <fullName evidence="4">DUF2563 domain-containing protein</fullName>
    </recommendedName>
</protein>
<evidence type="ECO:0000256" key="1">
    <source>
        <dbReference type="SAM" id="MobiDB-lite"/>
    </source>
</evidence>
<gene>
    <name evidence="2" type="ORF">BN1232_03354</name>
</gene>
<organism evidence="2 3">
    <name type="scientific">Mycobacterium lentiflavum</name>
    <dbReference type="NCBI Taxonomy" id="141349"/>
    <lineage>
        <taxon>Bacteria</taxon>
        <taxon>Bacillati</taxon>
        <taxon>Actinomycetota</taxon>
        <taxon>Actinomycetes</taxon>
        <taxon>Mycobacteriales</taxon>
        <taxon>Mycobacteriaceae</taxon>
        <taxon>Mycobacterium</taxon>
        <taxon>Mycobacterium simiae complex</taxon>
    </lineage>
</organism>
<evidence type="ECO:0008006" key="4">
    <source>
        <dbReference type="Google" id="ProtNLM"/>
    </source>
</evidence>
<accession>A0A0E4CNX8</accession>
<dbReference type="EMBL" id="CTEE01000001">
    <property type="protein sequence ID" value="CQD15629.1"/>
    <property type="molecule type" value="Genomic_DNA"/>
</dbReference>